<evidence type="ECO:0000256" key="4">
    <source>
        <dbReference type="PROSITE-ProRule" id="PRU00493"/>
    </source>
</evidence>
<dbReference type="GO" id="GO:0016829">
    <property type="term" value="F:lyase activity"/>
    <property type="evidence" value="ECO:0007669"/>
    <property type="project" value="UniProtKB-KW"/>
</dbReference>
<dbReference type="PANTHER" id="PTHR43641">
    <property type="entry name" value="FORMATE ACETYLTRANSFERASE 3-RELATED"/>
    <property type="match status" value="1"/>
</dbReference>
<feature type="domain" description="PFL" evidence="6">
    <location>
        <begin position="8"/>
        <end position="710"/>
    </location>
</feature>
<dbReference type="Gene3D" id="3.20.70.20">
    <property type="match status" value="1"/>
</dbReference>
<evidence type="ECO:0000256" key="1">
    <source>
        <dbReference type="ARBA" id="ARBA00022818"/>
    </source>
</evidence>
<dbReference type="InterPro" id="IPR051215">
    <property type="entry name" value="GRE"/>
</dbReference>
<dbReference type="Pfam" id="PF01228">
    <property type="entry name" value="Gly_radical"/>
    <property type="match status" value="1"/>
</dbReference>
<feature type="modified residue" description="Glycine radical" evidence="3 4">
    <location>
        <position position="813"/>
    </location>
</feature>
<evidence type="ECO:0000259" key="5">
    <source>
        <dbReference type="PROSITE" id="PS51149"/>
    </source>
</evidence>
<accession>A0A3Q9JM35</accession>
<dbReference type="PROSITE" id="PS51554">
    <property type="entry name" value="PFL"/>
    <property type="match status" value="1"/>
</dbReference>
<dbReference type="CDD" id="cd01677">
    <property type="entry name" value="PFL2_DhaB_BssA"/>
    <property type="match status" value="1"/>
</dbReference>
<sequence length="837" mass="92957">MRNIEVSNRIQGLIDELYRNDPPVEIERACLLTESYKQTENQPMVIRRARAFEKIMNEMTLVIRPNELIVGNFAVSPRGVQLFPEFSNKWLEDEFDSINKRTGDRFFISDESKKILREVFKYWDGKTTQELATQYMYSETITAMDVGAFTVGNYYFNGVGHISVDYRKVLQIGFKGIIAEAATALVALDKGDPDAVKKSHFYESVIISANAVVNYAKRFAKLAQIEAAKETNNQRKQELLQIAKNCENVPENPARNFWEACQSFWFIQAAIQIESNGHSISPGRFDQYMFPYYEACVINGTMSEEQAQELLDCLWVKLNDVNKIRDEASTKGFGGYPMFQNLIVGGQTVCGRDATNPLSYACLTASAHVKLPQPSISIRVWNKTPQSLMEKAAEVTRIGLGMPAWYNDEVIIPALENRGVSLNDARDYCIIGCVEPQVGGKTEGWHDAAFFNMLKVLEVTLNNGMDGHVKVGLETGDLTSFQSYNELEKAYRKQMEWFVKLLVNADNAVDVAHGERAPLPFLSCMVDNCIAKGKTLQEGGAQYNFTGPQGVGVANVGDALMAIKTLVFEQKKLTLTQLKEVLGNNFGHGKTCAVDSTTGTQQTDLEALVAQVVQQILAQTNKSETYKAQTNNNDSTEGEYIRQMLINGAPKYGNDLDEADDIAREAALIYCTEVQRYKNPRGGCFQPGLYPVSANVPMGLVCGATPDGRLAGQPLAEGVSPISGYDKNGPTAALNSVAKLDHHIASNGTLLNQKFHPSALSGQEGLANLAALVRGYFDHKGMHVQFNVIDRETLRKAQQDPERYKNLVVRVAGYSAHFVSLDKSIQDDIISRTEQLF</sequence>
<evidence type="ECO:0000313" key="7">
    <source>
        <dbReference type="EMBL" id="AZS50320.1"/>
    </source>
</evidence>
<keyword evidence="2" id="KW-0456">Lyase</keyword>
<dbReference type="InterPro" id="IPR019777">
    <property type="entry name" value="Form_AcTrfase_GR_CS"/>
</dbReference>
<keyword evidence="1 3" id="KW-0556">Organic radical</keyword>
<evidence type="ECO:0000256" key="3">
    <source>
        <dbReference type="PIRSR" id="PIRSR000379-2"/>
    </source>
</evidence>
<dbReference type="PROSITE" id="PS00850">
    <property type="entry name" value="GLY_RADICAL_1"/>
    <property type="match status" value="1"/>
</dbReference>
<reference evidence="8" key="1">
    <citation type="submission" date="2018-06" db="EMBL/GenBank/DDBJ databases">
        <title>Complete genome of Pseudomonas insecticola strain QZS01.</title>
        <authorList>
            <person name="Wang J."/>
            <person name="Su Q."/>
        </authorList>
    </citation>
    <scope>NUCLEOTIDE SEQUENCE [LARGE SCALE GENOMIC DNA]</scope>
    <source>
        <strain evidence="8">QZS01</strain>
    </source>
</reference>
<evidence type="ECO:0000256" key="2">
    <source>
        <dbReference type="ARBA" id="ARBA00023239"/>
    </source>
</evidence>
<organism evidence="7 8">
    <name type="scientific">Entomomonas moraniae</name>
    <dbReference type="NCBI Taxonomy" id="2213226"/>
    <lineage>
        <taxon>Bacteria</taxon>
        <taxon>Pseudomonadati</taxon>
        <taxon>Pseudomonadota</taxon>
        <taxon>Gammaproteobacteria</taxon>
        <taxon>Pseudomonadales</taxon>
        <taxon>Pseudomonadaceae</taxon>
        <taxon>Entomomonas</taxon>
    </lineage>
</organism>
<dbReference type="Proteomes" id="UP000273143">
    <property type="component" value="Chromosome"/>
</dbReference>
<evidence type="ECO:0000259" key="6">
    <source>
        <dbReference type="PROSITE" id="PS51554"/>
    </source>
</evidence>
<dbReference type="Pfam" id="PF02901">
    <property type="entry name" value="PFL-like"/>
    <property type="match status" value="1"/>
</dbReference>
<dbReference type="SUPFAM" id="SSF51998">
    <property type="entry name" value="PFL-like glycyl radical enzymes"/>
    <property type="match status" value="1"/>
</dbReference>
<feature type="domain" description="Glycine radical" evidence="5">
    <location>
        <begin position="717"/>
        <end position="837"/>
    </location>
</feature>
<dbReference type="PROSITE" id="PS51149">
    <property type="entry name" value="GLY_RADICAL_2"/>
    <property type="match status" value="1"/>
</dbReference>
<dbReference type="KEGG" id="emo:DM558_05825"/>
<protein>
    <submittedName>
        <fullName evidence="7">Glycyl radical protein</fullName>
    </submittedName>
</protein>
<keyword evidence="8" id="KW-1185">Reference proteome</keyword>
<dbReference type="AlphaFoldDB" id="A0A3Q9JM35"/>
<dbReference type="PANTHER" id="PTHR43641:SF2">
    <property type="entry name" value="DEHYDRATASE YBIW-RELATED"/>
    <property type="match status" value="1"/>
</dbReference>
<dbReference type="PIRSF" id="PIRSF000379">
    <property type="entry name" value="For_Ac_trans_1"/>
    <property type="match status" value="1"/>
</dbReference>
<gene>
    <name evidence="7" type="ORF">DM558_05825</name>
</gene>
<dbReference type="GO" id="GO:0005829">
    <property type="term" value="C:cytosol"/>
    <property type="evidence" value="ECO:0007669"/>
    <property type="project" value="TreeGrafter"/>
</dbReference>
<dbReference type="RefSeq" id="WP_127162586.1">
    <property type="nucleotide sequence ID" value="NZ_CP029822.1"/>
</dbReference>
<dbReference type="InterPro" id="IPR004184">
    <property type="entry name" value="PFL_dom"/>
</dbReference>
<evidence type="ECO:0000313" key="8">
    <source>
        <dbReference type="Proteomes" id="UP000273143"/>
    </source>
</evidence>
<proteinExistence type="predicted"/>
<dbReference type="EMBL" id="CP029822">
    <property type="protein sequence ID" value="AZS50320.1"/>
    <property type="molecule type" value="Genomic_DNA"/>
</dbReference>
<dbReference type="InterPro" id="IPR001150">
    <property type="entry name" value="Gly_radical"/>
</dbReference>
<name>A0A3Q9JM35_9GAMM</name>